<proteinExistence type="predicted"/>
<dbReference type="Pfam" id="PF15663">
    <property type="entry name" value="zf-CCCH_3"/>
    <property type="match status" value="1"/>
</dbReference>
<organism evidence="3 4">
    <name type="scientific">Bambusicola thoracicus</name>
    <name type="common">Chinese bamboo-partridge</name>
    <name type="synonym">Perdix thoracica</name>
    <dbReference type="NCBI Taxonomy" id="9083"/>
    <lineage>
        <taxon>Eukaryota</taxon>
        <taxon>Metazoa</taxon>
        <taxon>Chordata</taxon>
        <taxon>Craniata</taxon>
        <taxon>Vertebrata</taxon>
        <taxon>Euteleostomi</taxon>
        <taxon>Archelosauria</taxon>
        <taxon>Archosauria</taxon>
        <taxon>Dinosauria</taxon>
        <taxon>Saurischia</taxon>
        <taxon>Theropoda</taxon>
        <taxon>Coelurosauria</taxon>
        <taxon>Aves</taxon>
        <taxon>Neognathae</taxon>
        <taxon>Galloanserae</taxon>
        <taxon>Galliformes</taxon>
        <taxon>Phasianidae</taxon>
        <taxon>Perdicinae</taxon>
        <taxon>Bambusicola</taxon>
    </lineage>
</organism>
<evidence type="ECO:0000259" key="2">
    <source>
        <dbReference type="Pfam" id="PF15663"/>
    </source>
</evidence>
<name>A0A2P4S6L8_BAMTH</name>
<accession>A0A2P4S6L8</accession>
<reference evidence="3 4" key="1">
    <citation type="submission" date="2018-01" db="EMBL/GenBank/DDBJ databases">
        <title>Comparison of the Chinese Bamboo Partridge and Red Junglefowl genome sequences highlights the importance of demography in genome evolution.</title>
        <authorList>
            <person name="Tiley G.P."/>
            <person name="Kimball R.T."/>
            <person name="Braun E.L."/>
            <person name="Burleigh J.G."/>
        </authorList>
    </citation>
    <scope>NUCLEOTIDE SEQUENCE [LARGE SCALE GENOMIC DNA]</scope>
    <source>
        <strain evidence="3">RTK389</strain>
        <tissue evidence="3">Blood</tissue>
    </source>
</reference>
<comment type="caution">
    <text evidence="3">The sequence shown here is derived from an EMBL/GenBank/DDBJ whole genome shotgun (WGS) entry which is preliminary data.</text>
</comment>
<dbReference type="AlphaFoldDB" id="A0A2P4S6L8"/>
<feature type="domain" description="Zinc-finger CCCH" evidence="2">
    <location>
        <begin position="18"/>
        <end position="62"/>
    </location>
</feature>
<dbReference type="PANTHER" id="PTHR15725">
    <property type="entry name" value="ZN-FINGER, C-X8-C-X5-C-X3-H TYPE-CONTAINING"/>
    <property type="match status" value="1"/>
</dbReference>
<dbReference type="EMBL" id="PPHD01094982">
    <property type="protein sequence ID" value="POI19756.1"/>
    <property type="molecule type" value="Genomic_DNA"/>
</dbReference>
<evidence type="ECO:0000313" key="3">
    <source>
        <dbReference type="EMBL" id="POI19756.1"/>
    </source>
</evidence>
<dbReference type="PANTHER" id="PTHR15725:SF14">
    <property type="entry name" value="ZINC FINGER CCCH DOMAIN-CONTAINING PROTEIN 11A"/>
    <property type="match status" value="1"/>
</dbReference>
<dbReference type="OrthoDB" id="9119946at2759"/>
<feature type="region of interest" description="Disordered" evidence="1">
    <location>
        <begin position="48"/>
        <end position="105"/>
    </location>
</feature>
<gene>
    <name evidence="3" type="ORF">CIB84_016498</name>
</gene>
<dbReference type="Proteomes" id="UP000237246">
    <property type="component" value="Unassembled WGS sequence"/>
</dbReference>
<keyword evidence="4" id="KW-1185">Reference proteome</keyword>
<sequence length="105" mass="11366">MAQQGDDCYFYFYSTCAKKKRSEIPCYWENQPGGCQKAHCAFLHLKERGGNGPAVPPSQKADASGLPPKSGLAESLGKKPGKAPMRVDIPTSSHGLAGKKRKRSE</sequence>
<dbReference type="InterPro" id="IPR041686">
    <property type="entry name" value="Znf-CCCH_3"/>
</dbReference>
<evidence type="ECO:0000313" key="4">
    <source>
        <dbReference type="Proteomes" id="UP000237246"/>
    </source>
</evidence>
<feature type="non-terminal residue" evidence="3">
    <location>
        <position position="105"/>
    </location>
</feature>
<protein>
    <recommendedName>
        <fullName evidence="2">Zinc-finger CCCH domain-containing protein</fullName>
    </recommendedName>
</protein>
<evidence type="ECO:0000256" key="1">
    <source>
        <dbReference type="SAM" id="MobiDB-lite"/>
    </source>
</evidence>